<keyword evidence="1" id="KW-0238">DNA-binding</keyword>
<dbReference type="InterPro" id="IPR010982">
    <property type="entry name" value="Lambda_DNA-bd_dom_sf"/>
</dbReference>
<evidence type="ECO:0000256" key="1">
    <source>
        <dbReference type="ARBA" id="ARBA00023125"/>
    </source>
</evidence>
<comment type="caution">
    <text evidence="3">The sequence shown here is derived from an EMBL/GenBank/DDBJ whole genome shotgun (WGS) entry which is preliminary data.</text>
</comment>
<organism evidence="3 4">
    <name type="scientific">Streptodolium elevatio</name>
    <dbReference type="NCBI Taxonomy" id="3157996"/>
    <lineage>
        <taxon>Bacteria</taxon>
        <taxon>Bacillati</taxon>
        <taxon>Actinomycetota</taxon>
        <taxon>Actinomycetes</taxon>
        <taxon>Kitasatosporales</taxon>
        <taxon>Streptomycetaceae</taxon>
        <taxon>Streptodolium</taxon>
    </lineage>
</organism>
<keyword evidence="4" id="KW-1185">Reference proteome</keyword>
<evidence type="ECO:0000313" key="4">
    <source>
        <dbReference type="Proteomes" id="UP001551482"/>
    </source>
</evidence>
<dbReference type="PROSITE" id="PS50943">
    <property type="entry name" value="HTH_CROC1"/>
    <property type="match status" value="1"/>
</dbReference>
<dbReference type="SUPFAM" id="SSF47413">
    <property type="entry name" value="lambda repressor-like DNA-binding domains"/>
    <property type="match status" value="1"/>
</dbReference>
<dbReference type="Proteomes" id="UP001551482">
    <property type="component" value="Unassembled WGS sequence"/>
</dbReference>
<evidence type="ECO:0000259" key="2">
    <source>
        <dbReference type="PROSITE" id="PS50943"/>
    </source>
</evidence>
<evidence type="ECO:0000313" key="3">
    <source>
        <dbReference type="EMBL" id="MEU8133621.1"/>
    </source>
</evidence>
<dbReference type="Gene3D" id="1.10.260.40">
    <property type="entry name" value="lambda repressor-like DNA-binding domains"/>
    <property type="match status" value="1"/>
</dbReference>
<dbReference type="EMBL" id="JBEZFP010000016">
    <property type="protein sequence ID" value="MEU8133621.1"/>
    <property type="molecule type" value="Genomic_DNA"/>
</dbReference>
<sequence>MREPLWRHVLGDQFRTLRHERRETLVETAGRAGVSPQYLSEVERGIKEPSSEMIAALAGALDVTLVELTIAVSENLRSAASVGVANAVHRSPVCRAAYALAV</sequence>
<dbReference type="CDD" id="cd00093">
    <property type="entry name" value="HTH_XRE"/>
    <property type="match status" value="1"/>
</dbReference>
<dbReference type="InterPro" id="IPR001387">
    <property type="entry name" value="Cro/C1-type_HTH"/>
</dbReference>
<dbReference type="PANTHER" id="PTHR46797">
    <property type="entry name" value="HTH-TYPE TRANSCRIPTIONAL REGULATOR"/>
    <property type="match status" value="1"/>
</dbReference>
<dbReference type="SMART" id="SM00530">
    <property type="entry name" value="HTH_XRE"/>
    <property type="match status" value="1"/>
</dbReference>
<dbReference type="PANTHER" id="PTHR46797:SF1">
    <property type="entry name" value="METHYLPHOSPHONATE SYNTHASE"/>
    <property type="match status" value="1"/>
</dbReference>
<proteinExistence type="predicted"/>
<dbReference type="RefSeq" id="WP_358351408.1">
    <property type="nucleotide sequence ID" value="NZ_JBEZFP010000016.1"/>
</dbReference>
<protein>
    <submittedName>
        <fullName evidence="3">Helix-turn-helix transcriptional regulator</fullName>
    </submittedName>
</protein>
<dbReference type="InterPro" id="IPR050807">
    <property type="entry name" value="TransReg_Diox_bact_type"/>
</dbReference>
<dbReference type="Pfam" id="PF13560">
    <property type="entry name" value="HTH_31"/>
    <property type="match status" value="1"/>
</dbReference>
<gene>
    <name evidence="3" type="ORF">AB0C36_08950</name>
</gene>
<feature type="domain" description="HTH cro/C1-type" evidence="2">
    <location>
        <begin position="14"/>
        <end position="68"/>
    </location>
</feature>
<name>A0ABV3DCZ4_9ACTN</name>
<accession>A0ABV3DCZ4</accession>
<reference evidence="3 4" key="1">
    <citation type="submission" date="2024-06" db="EMBL/GenBank/DDBJ databases">
        <title>The Natural Products Discovery Center: Release of the First 8490 Sequenced Strains for Exploring Actinobacteria Biosynthetic Diversity.</title>
        <authorList>
            <person name="Kalkreuter E."/>
            <person name="Kautsar S.A."/>
            <person name="Yang D."/>
            <person name="Bader C.D."/>
            <person name="Teijaro C.N."/>
            <person name="Fluegel L."/>
            <person name="Davis C.M."/>
            <person name="Simpson J.R."/>
            <person name="Lauterbach L."/>
            <person name="Steele A.D."/>
            <person name="Gui C."/>
            <person name="Meng S."/>
            <person name="Li G."/>
            <person name="Viehrig K."/>
            <person name="Ye F."/>
            <person name="Su P."/>
            <person name="Kiefer A.F."/>
            <person name="Nichols A."/>
            <person name="Cepeda A.J."/>
            <person name="Yan W."/>
            <person name="Fan B."/>
            <person name="Jiang Y."/>
            <person name="Adhikari A."/>
            <person name="Zheng C.-J."/>
            <person name="Schuster L."/>
            <person name="Cowan T.M."/>
            <person name="Smanski M.J."/>
            <person name="Chevrette M.G."/>
            <person name="De Carvalho L.P.S."/>
            <person name="Shen B."/>
        </authorList>
    </citation>
    <scope>NUCLEOTIDE SEQUENCE [LARGE SCALE GENOMIC DNA]</scope>
    <source>
        <strain evidence="3 4">NPDC048946</strain>
    </source>
</reference>